<comment type="caution">
    <text evidence="1">The sequence shown here is derived from an EMBL/GenBank/DDBJ whole genome shotgun (WGS) entry which is preliminary data.</text>
</comment>
<dbReference type="EMBL" id="CAMAPF010000021">
    <property type="protein sequence ID" value="CAH9071601.1"/>
    <property type="molecule type" value="Genomic_DNA"/>
</dbReference>
<dbReference type="Proteomes" id="UP001152523">
    <property type="component" value="Unassembled WGS sequence"/>
</dbReference>
<name>A0AAV0C923_9ASTE</name>
<keyword evidence="2" id="KW-1185">Reference proteome</keyword>
<gene>
    <name evidence="1" type="ORF">CEPIT_LOCUS3999</name>
</gene>
<reference evidence="1" key="1">
    <citation type="submission" date="2022-07" db="EMBL/GenBank/DDBJ databases">
        <authorList>
            <person name="Macas J."/>
            <person name="Novak P."/>
            <person name="Neumann P."/>
        </authorList>
    </citation>
    <scope>NUCLEOTIDE SEQUENCE</scope>
</reference>
<accession>A0AAV0C923</accession>
<protein>
    <submittedName>
        <fullName evidence="1">Uncharacterized protein</fullName>
    </submittedName>
</protein>
<proteinExistence type="predicted"/>
<organism evidence="1 2">
    <name type="scientific">Cuscuta epithymum</name>
    <dbReference type="NCBI Taxonomy" id="186058"/>
    <lineage>
        <taxon>Eukaryota</taxon>
        <taxon>Viridiplantae</taxon>
        <taxon>Streptophyta</taxon>
        <taxon>Embryophyta</taxon>
        <taxon>Tracheophyta</taxon>
        <taxon>Spermatophyta</taxon>
        <taxon>Magnoliopsida</taxon>
        <taxon>eudicotyledons</taxon>
        <taxon>Gunneridae</taxon>
        <taxon>Pentapetalae</taxon>
        <taxon>asterids</taxon>
        <taxon>lamiids</taxon>
        <taxon>Solanales</taxon>
        <taxon>Convolvulaceae</taxon>
        <taxon>Cuscuteae</taxon>
        <taxon>Cuscuta</taxon>
        <taxon>Cuscuta subgen. Cuscuta</taxon>
    </lineage>
</organism>
<evidence type="ECO:0000313" key="2">
    <source>
        <dbReference type="Proteomes" id="UP001152523"/>
    </source>
</evidence>
<evidence type="ECO:0000313" key="1">
    <source>
        <dbReference type="EMBL" id="CAH9071601.1"/>
    </source>
</evidence>
<sequence>MENEYGDDNYKVENKVVPEISLGGEYSAAPNSMGKLVGNIGVEHCLLERIVNASISSMGLIKLGADQDREAKRFQESFCNGLFGKQFTRASGHSNEWVYIDWNGIHPSISAVEYELKNAGLNDELSEANRWNGFLHRNDLDAIGTDDIELIHRANISADRNSVRGMVVVVIRSGRVCSKLEAVLGSSSRIPFEGSTEEAPSTYSSDDDYFQKQNLLKWPGSPTFGAKKGKVCDSISTVCGNIPQKNPSNIQQHRRWIIYMVKGVQWTSIQFRNTAIGIVFNDSIDPGKYTTDAALSRSEATETQGFELYPVARDISKWKSEQWMMGEDQYQHEQRHMYNVDAWKEEELMLFLLEAVRRKIQVIKFRILKFGRYWEGRGAKMRKKRFIKTVPYNPP</sequence>
<dbReference type="AlphaFoldDB" id="A0AAV0C923"/>